<sequence length="137" mass="15389">MASQSSRSLRATRSSMGGQRRTILCHHGEPPVLKVASKKENPRSACVCYGLGLGELEWVIVLLLLSDARWLAALQVGKECGFFQWANQEHAEKDPEKVRLRNKVLKLKLKLKAIEGKLKIAAFVRLLGWLGLLVMWL</sequence>
<dbReference type="EMBL" id="JASCZI010061075">
    <property type="protein sequence ID" value="MED6137527.1"/>
    <property type="molecule type" value="Genomic_DNA"/>
</dbReference>
<organism evidence="2 3">
    <name type="scientific">Stylosanthes scabra</name>
    <dbReference type="NCBI Taxonomy" id="79078"/>
    <lineage>
        <taxon>Eukaryota</taxon>
        <taxon>Viridiplantae</taxon>
        <taxon>Streptophyta</taxon>
        <taxon>Embryophyta</taxon>
        <taxon>Tracheophyta</taxon>
        <taxon>Spermatophyta</taxon>
        <taxon>Magnoliopsida</taxon>
        <taxon>eudicotyledons</taxon>
        <taxon>Gunneridae</taxon>
        <taxon>Pentapetalae</taxon>
        <taxon>rosids</taxon>
        <taxon>fabids</taxon>
        <taxon>Fabales</taxon>
        <taxon>Fabaceae</taxon>
        <taxon>Papilionoideae</taxon>
        <taxon>50 kb inversion clade</taxon>
        <taxon>dalbergioids sensu lato</taxon>
        <taxon>Dalbergieae</taxon>
        <taxon>Pterocarpus clade</taxon>
        <taxon>Stylosanthes</taxon>
    </lineage>
</organism>
<proteinExistence type="predicted"/>
<name>A0ABU6SM45_9FABA</name>
<evidence type="ECO:0000313" key="3">
    <source>
        <dbReference type="Proteomes" id="UP001341840"/>
    </source>
</evidence>
<keyword evidence="3" id="KW-1185">Reference proteome</keyword>
<accession>A0ABU6SM45</accession>
<feature type="compositionally biased region" description="Polar residues" evidence="1">
    <location>
        <begin position="1"/>
        <end position="17"/>
    </location>
</feature>
<gene>
    <name evidence="2" type="ORF">PIB30_065772</name>
</gene>
<feature type="region of interest" description="Disordered" evidence="1">
    <location>
        <begin position="1"/>
        <end position="20"/>
    </location>
</feature>
<comment type="caution">
    <text evidence="2">The sequence shown here is derived from an EMBL/GenBank/DDBJ whole genome shotgun (WGS) entry which is preliminary data.</text>
</comment>
<evidence type="ECO:0000256" key="1">
    <source>
        <dbReference type="SAM" id="MobiDB-lite"/>
    </source>
</evidence>
<evidence type="ECO:0000313" key="2">
    <source>
        <dbReference type="EMBL" id="MED6137527.1"/>
    </source>
</evidence>
<dbReference type="Proteomes" id="UP001341840">
    <property type="component" value="Unassembled WGS sequence"/>
</dbReference>
<reference evidence="2 3" key="1">
    <citation type="journal article" date="2023" name="Plants (Basel)">
        <title>Bridging the Gap: Combining Genomics and Transcriptomics Approaches to Understand Stylosanthes scabra, an Orphan Legume from the Brazilian Caatinga.</title>
        <authorList>
            <person name="Ferreira-Neto J.R.C."/>
            <person name="da Silva M.D."/>
            <person name="Binneck E."/>
            <person name="de Melo N.F."/>
            <person name="da Silva R.H."/>
            <person name="de Melo A.L.T.M."/>
            <person name="Pandolfi V."/>
            <person name="Bustamante F.O."/>
            <person name="Brasileiro-Vidal A.C."/>
            <person name="Benko-Iseppon A.M."/>
        </authorList>
    </citation>
    <scope>NUCLEOTIDE SEQUENCE [LARGE SCALE GENOMIC DNA]</scope>
    <source>
        <tissue evidence="2">Leaves</tissue>
    </source>
</reference>
<protein>
    <submittedName>
        <fullName evidence="2">Uncharacterized protein</fullName>
    </submittedName>
</protein>